<dbReference type="EMBL" id="QRNN01000064">
    <property type="protein sequence ID" value="RHK46811.1"/>
    <property type="molecule type" value="Genomic_DNA"/>
</dbReference>
<organism evidence="2 3">
    <name type="scientific">Segatella copri</name>
    <dbReference type="NCBI Taxonomy" id="165179"/>
    <lineage>
        <taxon>Bacteria</taxon>
        <taxon>Pseudomonadati</taxon>
        <taxon>Bacteroidota</taxon>
        <taxon>Bacteroidia</taxon>
        <taxon>Bacteroidales</taxon>
        <taxon>Prevotellaceae</taxon>
        <taxon>Segatella</taxon>
    </lineage>
</organism>
<accession>A0AA92V407</accession>
<evidence type="ECO:0000313" key="2">
    <source>
        <dbReference type="EMBL" id="RHK46811.1"/>
    </source>
</evidence>
<evidence type="ECO:0000256" key="1">
    <source>
        <dbReference type="SAM" id="Phobius"/>
    </source>
</evidence>
<comment type="caution">
    <text evidence="2">The sequence shown here is derived from an EMBL/GenBank/DDBJ whole genome shotgun (WGS) entry which is preliminary data.</text>
</comment>
<gene>
    <name evidence="2" type="ORF">DW064_12675</name>
</gene>
<protein>
    <submittedName>
        <fullName evidence="2">Uncharacterized protein</fullName>
    </submittedName>
</protein>
<dbReference type="AlphaFoldDB" id="A0AA92V407"/>
<keyword evidence="1" id="KW-1133">Transmembrane helix</keyword>
<keyword evidence="1" id="KW-0812">Transmembrane</keyword>
<evidence type="ECO:0000313" key="3">
    <source>
        <dbReference type="Proteomes" id="UP000284562"/>
    </source>
</evidence>
<feature type="transmembrane region" description="Helical" evidence="1">
    <location>
        <begin position="40"/>
        <end position="60"/>
    </location>
</feature>
<reference evidence="2 3" key="1">
    <citation type="submission" date="2018-08" db="EMBL/GenBank/DDBJ databases">
        <title>A genome reference for cultivated species of the human gut microbiota.</title>
        <authorList>
            <person name="Zou Y."/>
            <person name="Xue W."/>
            <person name="Luo G."/>
        </authorList>
    </citation>
    <scope>NUCLEOTIDE SEQUENCE [LARGE SCALE GENOMIC DNA]</scope>
    <source>
        <strain evidence="2 3">AF43-2</strain>
    </source>
</reference>
<dbReference type="Proteomes" id="UP000284562">
    <property type="component" value="Unassembled WGS sequence"/>
</dbReference>
<keyword evidence="1" id="KW-0472">Membrane</keyword>
<sequence length="83" mass="9831">MLLTFVLSEPVSPLLYKEQVVLRFRVSTCKNLNSTAKVTFFFDIAKQFDIFFFIFLIFYAKKHIFARFLSSEYGKMQKNVLKS</sequence>
<name>A0AA92V407_9BACT</name>
<proteinExistence type="predicted"/>